<keyword evidence="3" id="KW-1185">Reference proteome</keyword>
<feature type="region of interest" description="Disordered" evidence="1">
    <location>
        <begin position="1"/>
        <end position="69"/>
    </location>
</feature>
<sequence length="69" mass="8018">MPKNKLDNTNNRINDINYIESPKSTAQTEMDSNGKRSNTPMTRETSHQQEQYHNNDERNTATTTKEALY</sequence>
<evidence type="ECO:0000313" key="3">
    <source>
        <dbReference type="Proteomes" id="UP000266673"/>
    </source>
</evidence>
<reference evidence="2 3" key="1">
    <citation type="submission" date="2018-06" db="EMBL/GenBank/DDBJ databases">
        <title>Comparative genomics reveals the genomic features of Rhizophagus irregularis, R. cerebriforme, R. diaphanum and Gigaspora rosea, and their symbiotic lifestyle signature.</title>
        <authorList>
            <person name="Morin E."/>
            <person name="San Clemente H."/>
            <person name="Chen E.C.H."/>
            <person name="De La Providencia I."/>
            <person name="Hainaut M."/>
            <person name="Kuo A."/>
            <person name="Kohler A."/>
            <person name="Murat C."/>
            <person name="Tang N."/>
            <person name="Roy S."/>
            <person name="Loubradou J."/>
            <person name="Henrissat B."/>
            <person name="Grigoriev I.V."/>
            <person name="Corradi N."/>
            <person name="Roux C."/>
            <person name="Martin F.M."/>
        </authorList>
    </citation>
    <scope>NUCLEOTIDE SEQUENCE [LARGE SCALE GENOMIC DNA]</scope>
    <source>
        <strain evidence="2 3">DAOM 194757</strain>
    </source>
</reference>
<gene>
    <name evidence="2" type="ORF">C2G38_207483</name>
</gene>
<dbReference type="EMBL" id="QKWP01001281">
    <property type="protein sequence ID" value="RIB10181.1"/>
    <property type="molecule type" value="Genomic_DNA"/>
</dbReference>
<feature type="compositionally biased region" description="Polar residues" evidence="1">
    <location>
        <begin position="60"/>
        <end position="69"/>
    </location>
</feature>
<dbReference type="Proteomes" id="UP000266673">
    <property type="component" value="Unassembled WGS sequence"/>
</dbReference>
<protein>
    <submittedName>
        <fullName evidence="2">Uncharacterized protein</fullName>
    </submittedName>
</protein>
<dbReference type="AlphaFoldDB" id="A0A397UL10"/>
<evidence type="ECO:0000313" key="2">
    <source>
        <dbReference type="EMBL" id="RIB10181.1"/>
    </source>
</evidence>
<dbReference type="OrthoDB" id="10385611at2759"/>
<organism evidence="2 3">
    <name type="scientific">Gigaspora rosea</name>
    <dbReference type="NCBI Taxonomy" id="44941"/>
    <lineage>
        <taxon>Eukaryota</taxon>
        <taxon>Fungi</taxon>
        <taxon>Fungi incertae sedis</taxon>
        <taxon>Mucoromycota</taxon>
        <taxon>Glomeromycotina</taxon>
        <taxon>Glomeromycetes</taxon>
        <taxon>Diversisporales</taxon>
        <taxon>Gigasporaceae</taxon>
        <taxon>Gigaspora</taxon>
    </lineage>
</organism>
<accession>A0A397UL10</accession>
<comment type="caution">
    <text evidence="2">The sequence shown here is derived from an EMBL/GenBank/DDBJ whole genome shotgun (WGS) entry which is preliminary data.</text>
</comment>
<proteinExistence type="predicted"/>
<feature type="compositionally biased region" description="Polar residues" evidence="1">
    <location>
        <begin position="22"/>
        <end position="52"/>
    </location>
</feature>
<name>A0A397UL10_9GLOM</name>
<evidence type="ECO:0000256" key="1">
    <source>
        <dbReference type="SAM" id="MobiDB-lite"/>
    </source>
</evidence>